<dbReference type="PANTHER" id="PTHR19446">
    <property type="entry name" value="REVERSE TRANSCRIPTASES"/>
    <property type="match status" value="1"/>
</dbReference>
<dbReference type="Proteomes" id="UP001165121">
    <property type="component" value="Unassembled WGS sequence"/>
</dbReference>
<dbReference type="SUPFAM" id="SSF56219">
    <property type="entry name" value="DNase I-like"/>
    <property type="match status" value="1"/>
</dbReference>
<dbReference type="InterPro" id="IPR000477">
    <property type="entry name" value="RT_dom"/>
</dbReference>
<reference evidence="4" key="1">
    <citation type="submission" date="2023-04" db="EMBL/GenBank/DDBJ databases">
        <title>Phytophthora fragariaefolia NBRC 109709.</title>
        <authorList>
            <person name="Ichikawa N."/>
            <person name="Sato H."/>
            <person name="Tonouchi N."/>
        </authorList>
    </citation>
    <scope>NUCLEOTIDE SEQUENCE</scope>
    <source>
        <strain evidence="4">NBRC 109709</strain>
    </source>
</reference>
<dbReference type="InterPro" id="IPR036691">
    <property type="entry name" value="Endo/exonu/phosph_ase_sf"/>
</dbReference>
<evidence type="ECO:0000313" key="5">
    <source>
        <dbReference type="Proteomes" id="UP001165121"/>
    </source>
</evidence>
<organism evidence="4 5">
    <name type="scientific">Phytophthora fragariaefolia</name>
    <dbReference type="NCBI Taxonomy" id="1490495"/>
    <lineage>
        <taxon>Eukaryota</taxon>
        <taxon>Sar</taxon>
        <taxon>Stramenopiles</taxon>
        <taxon>Oomycota</taxon>
        <taxon>Peronosporomycetes</taxon>
        <taxon>Peronosporales</taxon>
        <taxon>Peronosporaceae</taxon>
        <taxon>Phytophthora</taxon>
    </lineage>
</organism>
<dbReference type="CDD" id="cd01650">
    <property type="entry name" value="RT_nLTR_like"/>
    <property type="match status" value="1"/>
</dbReference>
<accession>A0A9W6Y1M9</accession>
<dbReference type="GO" id="GO:0003824">
    <property type="term" value="F:catalytic activity"/>
    <property type="evidence" value="ECO:0007669"/>
    <property type="project" value="InterPro"/>
</dbReference>
<sequence>MPLDDTAEDATEDGGPTRMGFERNKNGVIKLTPTQLSRKERKQQALDMYYDTVQEDDKVTNFRVHNPKRERIRFDGGGHTHWFQSFGEQDEHGRPDVIVLQETHVEPAEVEKFRHKFAARWGVRSGADQPILSHWAPSTDRKGGVAILIDPYGSFKQAKPYLPATWNSHFMAVRGVIDGRPATVCNIYAPHVYAERELFYKNLQEIEFIKDDLLFIGGDYNCTLDDKADRTYTDGKSGHDSTHTYSYPIHGRGTASSRLDRWYVSATTMPWVAAWNTVLLGAEADHQGAKLHVRSPDDPIRIQRPARVHPVPGYAASAVTAVTTHMLEAFMQKLQTEDLEAATAADKWDEFKQEIARRTRVCVRERKRVLRNSIKQKLARLIRQQHRLQAENDGAEATVYSITEDFECLALDDTEGPTRPARLRRAIADCKRKRTSIKQQKLFREATHWTGKTTKALFSRVSNKYSDNVIHRLDPVHGAPVRDVHDKADTLADAWQHILQQPPTSPDVVAQVVAWDKKVHQPSEAQDNVAAQITEEDVRTALRACKAGKAAGPDRLGNGWYRDFEVQLVPILVILLNLRYDAGVFPKTFLEADIFCLKKGGNSRDALNFRPLALLNTDYKIFTRILASRVGITLPDNIHPNQNGFVPGHTIHDTLNLYNAAQQMVIGDATQEETTAMLLDFKKAYDSLDRSYMIKVLRQKGYPEKFIRAIVGIHEGTKVRFLANGAKSRMLTVTSGIRQGCPLAPLLFILALDPLYRKLDGFMGAVELSFNLKLENSS</sequence>
<keyword evidence="1" id="KW-0175">Coiled coil</keyword>
<dbReference type="AlphaFoldDB" id="A0A9W6Y1M9"/>
<feature type="compositionally biased region" description="Acidic residues" evidence="2">
    <location>
        <begin position="1"/>
        <end position="12"/>
    </location>
</feature>
<dbReference type="Pfam" id="PF03372">
    <property type="entry name" value="Exo_endo_phos"/>
    <property type="match status" value="1"/>
</dbReference>
<feature type="region of interest" description="Disordered" evidence="2">
    <location>
        <begin position="1"/>
        <end position="26"/>
    </location>
</feature>
<dbReference type="Pfam" id="PF00078">
    <property type="entry name" value="RVT_1"/>
    <property type="match status" value="1"/>
</dbReference>
<name>A0A9W6Y1M9_9STRA</name>
<keyword evidence="5" id="KW-1185">Reference proteome</keyword>
<feature type="domain" description="Reverse transcriptase" evidence="3">
    <location>
        <begin position="578"/>
        <end position="778"/>
    </location>
</feature>
<dbReference type="PROSITE" id="PS50878">
    <property type="entry name" value="RT_POL"/>
    <property type="match status" value="1"/>
</dbReference>
<comment type="caution">
    <text evidence="4">The sequence shown here is derived from an EMBL/GenBank/DDBJ whole genome shotgun (WGS) entry which is preliminary data.</text>
</comment>
<protein>
    <submittedName>
        <fullName evidence="4">Unnamed protein product</fullName>
    </submittedName>
</protein>
<feature type="coiled-coil region" evidence="1">
    <location>
        <begin position="371"/>
        <end position="398"/>
    </location>
</feature>
<evidence type="ECO:0000259" key="3">
    <source>
        <dbReference type="PROSITE" id="PS50878"/>
    </source>
</evidence>
<dbReference type="Gene3D" id="3.60.10.10">
    <property type="entry name" value="Endonuclease/exonuclease/phosphatase"/>
    <property type="match status" value="1"/>
</dbReference>
<dbReference type="InterPro" id="IPR005135">
    <property type="entry name" value="Endo/exonuclease/phosphatase"/>
</dbReference>
<evidence type="ECO:0000313" key="4">
    <source>
        <dbReference type="EMBL" id="GMF50395.1"/>
    </source>
</evidence>
<evidence type="ECO:0000256" key="2">
    <source>
        <dbReference type="SAM" id="MobiDB-lite"/>
    </source>
</evidence>
<gene>
    <name evidence="4" type="ORF">Pfra01_002011100</name>
</gene>
<dbReference type="EMBL" id="BSXT01002687">
    <property type="protein sequence ID" value="GMF50395.1"/>
    <property type="molecule type" value="Genomic_DNA"/>
</dbReference>
<evidence type="ECO:0000256" key="1">
    <source>
        <dbReference type="SAM" id="Coils"/>
    </source>
</evidence>
<proteinExistence type="predicted"/>
<dbReference type="OrthoDB" id="168226at2759"/>